<dbReference type="SUPFAM" id="SSF52047">
    <property type="entry name" value="RNI-like"/>
    <property type="match status" value="1"/>
</dbReference>
<dbReference type="AlphaFoldDB" id="A0A397UXQ1"/>
<dbReference type="Proteomes" id="UP000266673">
    <property type="component" value="Unassembled WGS sequence"/>
</dbReference>
<proteinExistence type="predicted"/>
<protein>
    <recommendedName>
        <fullName evidence="1">F-box domain-containing protein</fullName>
    </recommendedName>
</protein>
<dbReference type="OrthoDB" id="2307489at2759"/>
<dbReference type="Gene3D" id="3.80.10.10">
    <property type="entry name" value="Ribonuclease Inhibitor"/>
    <property type="match status" value="1"/>
</dbReference>
<sequence>MNILFEFSTFLASFDIKKKMGATFSSTKQKSVDFERHLLGYKTAAISLPPECLREVFEYLDKGSLYSSLLVNRSWCKVVVPLLWRSPFRTVNGPSLETAKVIQTYLTCLCEKSKAYLVSNGVILPPSTTKGPAIFDYPSFLRELKFVELYSAVSDWLATEPNESNNIYDEQQLRVLIAEQLFKLFMNRCPTFEILSLSDLSHEAPMPLVPLLAGSGADACLTGLKAFHCVSKHGGKRDIFHVMSQVSETLETMWVGGVEQEMEVKALSVFIRAQKRLKAFKYSWDYQTRLQIILIGTLDALKTQANTLTTLHFEYCNFAHCDSLEPLAVCENLEIIQFIQCIYLAEKMRPLAKVFFPRLKTLGFYCNFLDSARYWIDPSDIAAIVKNSHKSLEHVVLPRVGNYEEGSQTLIKALRHCINIIDLRLQIRQGETKDFMEFFNNNNRLEITTFICHGDLNVEELLTQMTRRWPNTLSTLNIKGQWMITPESLKTFLKDSKSCLKHLDLHSSNHLTDDHVAAVIEYLKEMKAAKKPHLCSIFMSGDRITEKRGFNLNPWI</sequence>
<dbReference type="InterPro" id="IPR036047">
    <property type="entry name" value="F-box-like_dom_sf"/>
</dbReference>
<feature type="domain" description="F-box" evidence="1">
    <location>
        <begin position="42"/>
        <end position="91"/>
    </location>
</feature>
<dbReference type="EMBL" id="QKWP01000777">
    <property type="protein sequence ID" value="RIB15010.1"/>
    <property type="molecule type" value="Genomic_DNA"/>
</dbReference>
<comment type="caution">
    <text evidence="2">The sequence shown here is derived from an EMBL/GenBank/DDBJ whole genome shotgun (WGS) entry which is preliminary data.</text>
</comment>
<organism evidence="2 3">
    <name type="scientific">Gigaspora rosea</name>
    <dbReference type="NCBI Taxonomy" id="44941"/>
    <lineage>
        <taxon>Eukaryota</taxon>
        <taxon>Fungi</taxon>
        <taxon>Fungi incertae sedis</taxon>
        <taxon>Mucoromycota</taxon>
        <taxon>Glomeromycotina</taxon>
        <taxon>Glomeromycetes</taxon>
        <taxon>Diversisporales</taxon>
        <taxon>Gigasporaceae</taxon>
        <taxon>Gigaspora</taxon>
    </lineage>
</organism>
<gene>
    <name evidence="2" type="ORF">C2G38_2094259</name>
</gene>
<reference evidence="2 3" key="1">
    <citation type="submission" date="2018-06" db="EMBL/GenBank/DDBJ databases">
        <title>Comparative genomics reveals the genomic features of Rhizophagus irregularis, R. cerebriforme, R. diaphanum and Gigaspora rosea, and their symbiotic lifestyle signature.</title>
        <authorList>
            <person name="Morin E."/>
            <person name="San Clemente H."/>
            <person name="Chen E.C.H."/>
            <person name="De La Providencia I."/>
            <person name="Hainaut M."/>
            <person name="Kuo A."/>
            <person name="Kohler A."/>
            <person name="Murat C."/>
            <person name="Tang N."/>
            <person name="Roy S."/>
            <person name="Loubradou J."/>
            <person name="Henrissat B."/>
            <person name="Grigoriev I.V."/>
            <person name="Corradi N."/>
            <person name="Roux C."/>
            <person name="Martin F.M."/>
        </authorList>
    </citation>
    <scope>NUCLEOTIDE SEQUENCE [LARGE SCALE GENOMIC DNA]</scope>
    <source>
        <strain evidence="2 3">DAOM 194757</strain>
    </source>
</reference>
<accession>A0A397UXQ1</accession>
<name>A0A397UXQ1_9GLOM</name>
<dbReference type="Pfam" id="PF12937">
    <property type="entry name" value="F-box-like"/>
    <property type="match status" value="1"/>
</dbReference>
<dbReference type="InterPro" id="IPR001810">
    <property type="entry name" value="F-box_dom"/>
</dbReference>
<dbReference type="SUPFAM" id="SSF81383">
    <property type="entry name" value="F-box domain"/>
    <property type="match status" value="1"/>
</dbReference>
<dbReference type="InterPro" id="IPR032675">
    <property type="entry name" value="LRR_dom_sf"/>
</dbReference>
<evidence type="ECO:0000259" key="1">
    <source>
        <dbReference type="PROSITE" id="PS50181"/>
    </source>
</evidence>
<evidence type="ECO:0000313" key="2">
    <source>
        <dbReference type="EMBL" id="RIB15010.1"/>
    </source>
</evidence>
<dbReference type="PROSITE" id="PS50181">
    <property type="entry name" value="FBOX"/>
    <property type="match status" value="1"/>
</dbReference>
<keyword evidence="3" id="KW-1185">Reference proteome</keyword>
<evidence type="ECO:0000313" key="3">
    <source>
        <dbReference type="Proteomes" id="UP000266673"/>
    </source>
</evidence>